<dbReference type="EMBL" id="CAMAPF010000942">
    <property type="protein sequence ID" value="CAH9126583.1"/>
    <property type="molecule type" value="Genomic_DNA"/>
</dbReference>
<proteinExistence type="predicted"/>
<dbReference type="Proteomes" id="UP001152523">
    <property type="component" value="Unassembled WGS sequence"/>
</dbReference>
<sequence>MDDTHMDNQPSLGSNKVLILVGVCFLFVFVGTFASHNNHNSTKVETESTMIRPLVPMSNEMIWKTMSRHYYFHHHHHTHNFINYVSKRVVPSQPNDRHNWMENDEFRNGGRKQALHLTSTGRMSQRTEQGSSGASSLVIGRNQVEGMGLGEARSAPVKAETVDKLTVQYERMALDG</sequence>
<evidence type="ECO:0000313" key="3">
    <source>
        <dbReference type="Proteomes" id="UP001152523"/>
    </source>
</evidence>
<reference evidence="2" key="1">
    <citation type="submission" date="2022-07" db="EMBL/GenBank/DDBJ databases">
        <authorList>
            <person name="Macas J."/>
            <person name="Novak P."/>
            <person name="Neumann P."/>
        </authorList>
    </citation>
    <scope>NUCLEOTIDE SEQUENCE</scope>
</reference>
<feature type="transmembrane region" description="Helical" evidence="1">
    <location>
        <begin position="17"/>
        <end position="34"/>
    </location>
</feature>
<keyword evidence="1" id="KW-0472">Membrane</keyword>
<keyword evidence="1" id="KW-1133">Transmembrane helix</keyword>
<gene>
    <name evidence="2" type="ORF">CEPIT_LOCUS27647</name>
</gene>
<keyword evidence="1" id="KW-0812">Transmembrane</keyword>
<evidence type="ECO:0000256" key="1">
    <source>
        <dbReference type="SAM" id="Phobius"/>
    </source>
</evidence>
<protein>
    <recommendedName>
        <fullName evidence="4">Transmembrane protein</fullName>
    </recommendedName>
</protein>
<accession>A0AAV0ETQ8</accession>
<evidence type="ECO:0008006" key="4">
    <source>
        <dbReference type="Google" id="ProtNLM"/>
    </source>
</evidence>
<dbReference type="AlphaFoldDB" id="A0AAV0ETQ8"/>
<keyword evidence="3" id="KW-1185">Reference proteome</keyword>
<comment type="caution">
    <text evidence="2">The sequence shown here is derived from an EMBL/GenBank/DDBJ whole genome shotgun (WGS) entry which is preliminary data.</text>
</comment>
<name>A0AAV0ETQ8_9ASTE</name>
<evidence type="ECO:0000313" key="2">
    <source>
        <dbReference type="EMBL" id="CAH9126583.1"/>
    </source>
</evidence>
<organism evidence="2 3">
    <name type="scientific">Cuscuta epithymum</name>
    <dbReference type="NCBI Taxonomy" id="186058"/>
    <lineage>
        <taxon>Eukaryota</taxon>
        <taxon>Viridiplantae</taxon>
        <taxon>Streptophyta</taxon>
        <taxon>Embryophyta</taxon>
        <taxon>Tracheophyta</taxon>
        <taxon>Spermatophyta</taxon>
        <taxon>Magnoliopsida</taxon>
        <taxon>eudicotyledons</taxon>
        <taxon>Gunneridae</taxon>
        <taxon>Pentapetalae</taxon>
        <taxon>asterids</taxon>
        <taxon>lamiids</taxon>
        <taxon>Solanales</taxon>
        <taxon>Convolvulaceae</taxon>
        <taxon>Cuscuteae</taxon>
        <taxon>Cuscuta</taxon>
        <taxon>Cuscuta subgen. Cuscuta</taxon>
    </lineage>
</organism>